<protein>
    <submittedName>
        <fullName evidence="8">Type II secretion system F family protein</fullName>
    </submittedName>
</protein>
<dbReference type="EMBL" id="JACEZU010000002">
    <property type="protein sequence ID" value="MBA5686226.1"/>
    <property type="molecule type" value="Genomic_DNA"/>
</dbReference>
<evidence type="ECO:0000256" key="1">
    <source>
        <dbReference type="ARBA" id="ARBA00004651"/>
    </source>
</evidence>
<evidence type="ECO:0000256" key="2">
    <source>
        <dbReference type="ARBA" id="ARBA00022475"/>
    </source>
</evidence>
<proteinExistence type="predicted"/>
<feature type="transmembrane region" description="Helical" evidence="6">
    <location>
        <begin position="6"/>
        <end position="25"/>
    </location>
</feature>
<gene>
    <name evidence="8" type="ORF">H3H39_04065</name>
</gene>
<accession>A0A7W2F6Y1</accession>
<sequence>MTIPQIGLLLLLFIIVFGGAMLLLSRFASDPVQQRLEQLDSVEQAGGARRTGKAQSPWLTGFLKLTGPLAKLSVPEGEWEKSTLRTRFMTAGLRNPNAPTLFFGAKTGLAIGLPFITYIVLNTTRSHYSANVLLMWLLLAAAFGYYLPNILLAQRIQNRQRDIFDAFPDALDLMTVCVEAGLGMDAALGRVSNEIGLKSPLLADELNLVTLELRAGNTKERALRNLALRTGVEDVDALVAMLVQAERFGTSVADSLRIQSEQLRTKRRQRAEEMAAKIALKLLFPLIFFIFPSLLVVLMGPAFIQIYRVLLPGIGSGG</sequence>
<evidence type="ECO:0000259" key="7">
    <source>
        <dbReference type="Pfam" id="PF00482"/>
    </source>
</evidence>
<keyword evidence="2" id="KW-1003">Cell membrane</keyword>
<dbReference type="RefSeq" id="WP_182152040.1">
    <property type="nucleotide sequence ID" value="NZ_JACEZU010000002.1"/>
</dbReference>
<dbReference type="PANTHER" id="PTHR35007">
    <property type="entry name" value="INTEGRAL MEMBRANE PROTEIN-RELATED"/>
    <property type="match status" value="1"/>
</dbReference>
<evidence type="ECO:0000313" key="8">
    <source>
        <dbReference type="EMBL" id="MBA5686226.1"/>
    </source>
</evidence>
<dbReference type="AlphaFoldDB" id="A0A7W2F6Y1"/>
<feature type="transmembrane region" description="Helical" evidence="6">
    <location>
        <begin position="133"/>
        <end position="152"/>
    </location>
</feature>
<dbReference type="GO" id="GO:0005886">
    <property type="term" value="C:plasma membrane"/>
    <property type="evidence" value="ECO:0007669"/>
    <property type="project" value="UniProtKB-SubCell"/>
</dbReference>
<feature type="domain" description="Type II secretion system protein GspF" evidence="7">
    <location>
        <begin position="171"/>
        <end position="299"/>
    </location>
</feature>
<feature type="transmembrane region" description="Helical" evidence="6">
    <location>
        <begin position="278"/>
        <end position="304"/>
    </location>
</feature>
<evidence type="ECO:0000256" key="3">
    <source>
        <dbReference type="ARBA" id="ARBA00022692"/>
    </source>
</evidence>
<reference evidence="8 9" key="1">
    <citation type="submission" date="2020-07" db="EMBL/GenBank/DDBJ databases">
        <title>Novel species isolated from subtropical streams in China.</title>
        <authorList>
            <person name="Lu H."/>
        </authorList>
    </citation>
    <scope>NUCLEOTIDE SEQUENCE [LARGE SCALE GENOMIC DNA]</scope>
    <source>
        <strain evidence="8 9">LX47W</strain>
    </source>
</reference>
<dbReference type="Proteomes" id="UP000573499">
    <property type="component" value="Unassembled WGS sequence"/>
</dbReference>
<comment type="caution">
    <text evidence="8">The sequence shown here is derived from an EMBL/GenBank/DDBJ whole genome shotgun (WGS) entry which is preliminary data.</text>
</comment>
<evidence type="ECO:0000256" key="6">
    <source>
        <dbReference type="SAM" id="Phobius"/>
    </source>
</evidence>
<dbReference type="PANTHER" id="PTHR35007:SF2">
    <property type="entry name" value="PILUS ASSEMBLE PROTEIN"/>
    <property type="match status" value="1"/>
</dbReference>
<name>A0A7W2F6Y1_9BURK</name>
<keyword evidence="9" id="KW-1185">Reference proteome</keyword>
<evidence type="ECO:0000256" key="4">
    <source>
        <dbReference type="ARBA" id="ARBA00022989"/>
    </source>
</evidence>
<evidence type="ECO:0000256" key="5">
    <source>
        <dbReference type="ARBA" id="ARBA00023136"/>
    </source>
</evidence>
<keyword evidence="5 6" id="KW-0472">Membrane</keyword>
<feature type="transmembrane region" description="Helical" evidence="6">
    <location>
        <begin position="101"/>
        <end position="121"/>
    </location>
</feature>
<dbReference type="InterPro" id="IPR018076">
    <property type="entry name" value="T2SS_GspF_dom"/>
</dbReference>
<comment type="subcellular location">
    <subcellularLocation>
        <location evidence="1">Cell membrane</location>
        <topology evidence="1">Multi-pass membrane protein</topology>
    </subcellularLocation>
</comment>
<keyword evidence="3 6" id="KW-0812">Transmembrane</keyword>
<organism evidence="8 9">
    <name type="scientific">Rugamonas apoptosis</name>
    <dbReference type="NCBI Taxonomy" id="2758570"/>
    <lineage>
        <taxon>Bacteria</taxon>
        <taxon>Pseudomonadati</taxon>
        <taxon>Pseudomonadota</taxon>
        <taxon>Betaproteobacteria</taxon>
        <taxon>Burkholderiales</taxon>
        <taxon>Oxalobacteraceae</taxon>
        <taxon>Telluria group</taxon>
        <taxon>Rugamonas</taxon>
    </lineage>
</organism>
<evidence type="ECO:0000313" key="9">
    <source>
        <dbReference type="Proteomes" id="UP000573499"/>
    </source>
</evidence>
<dbReference type="Pfam" id="PF00482">
    <property type="entry name" value="T2SSF"/>
    <property type="match status" value="1"/>
</dbReference>
<keyword evidence="4 6" id="KW-1133">Transmembrane helix</keyword>